<keyword evidence="1" id="KW-0812">Transmembrane</keyword>
<evidence type="ECO:0000313" key="3">
    <source>
        <dbReference type="Proteomes" id="UP000059074"/>
    </source>
</evidence>
<keyword evidence="1" id="KW-1133">Transmembrane helix</keyword>
<evidence type="ECO:0000313" key="2">
    <source>
        <dbReference type="EMBL" id="KWT70732.1"/>
    </source>
</evidence>
<name>A0A109BKY2_HYPSL</name>
<keyword evidence="3" id="KW-1185">Reference proteome</keyword>
<keyword evidence="1" id="KW-0472">Membrane</keyword>
<dbReference type="AlphaFoldDB" id="A0A109BKY2"/>
<dbReference type="PATRIC" id="fig|121290.4.peg.3481"/>
<protein>
    <submittedName>
        <fullName evidence="2">Uncharacterized protein</fullName>
    </submittedName>
</protein>
<reference evidence="2 3" key="1">
    <citation type="submission" date="2015-10" db="EMBL/GenBank/DDBJ databases">
        <title>Transcriptomic analysis of a linuron degrading triple-species bacterial consortium.</title>
        <authorList>
            <person name="Albers P."/>
        </authorList>
    </citation>
    <scope>NUCLEOTIDE SEQUENCE [LARGE SCALE GENOMIC DNA]</scope>
    <source>
        <strain evidence="2 3">WDL6</strain>
    </source>
</reference>
<gene>
    <name evidence="2" type="ORF">APY04_0793</name>
</gene>
<organism evidence="2 3">
    <name type="scientific">Hyphomicrobium sulfonivorans</name>
    <dbReference type="NCBI Taxonomy" id="121290"/>
    <lineage>
        <taxon>Bacteria</taxon>
        <taxon>Pseudomonadati</taxon>
        <taxon>Pseudomonadota</taxon>
        <taxon>Alphaproteobacteria</taxon>
        <taxon>Hyphomicrobiales</taxon>
        <taxon>Hyphomicrobiaceae</taxon>
        <taxon>Hyphomicrobium</taxon>
    </lineage>
</organism>
<comment type="caution">
    <text evidence="2">The sequence shown here is derived from an EMBL/GenBank/DDBJ whole genome shotgun (WGS) entry which is preliminary data.</text>
</comment>
<sequence>MQHIMAAIDADPTGIGGAVLIVLALAPILFGIVSMVSAAICQSLIDEERE</sequence>
<dbReference type="EMBL" id="LMTR01000028">
    <property type="protein sequence ID" value="KWT70732.1"/>
    <property type="molecule type" value="Genomic_DNA"/>
</dbReference>
<evidence type="ECO:0000256" key="1">
    <source>
        <dbReference type="SAM" id="Phobius"/>
    </source>
</evidence>
<feature type="transmembrane region" description="Helical" evidence="1">
    <location>
        <begin position="15"/>
        <end position="41"/>
    </location>
</feature>
<proteinExistence type="predicted"/>
<dbReference type="Proteomes" id="UP000059074">
    <property type="component" value="Unassembled WGS sequence"/>
</dbReference>
<accession>A0A109BKY2</accession>